<evidence type="ECO:0000256" key="2">
    <source>
        <dbReference type="SAM" id="MobiDB-lite"/>
    </source>
</evidence>
<dbReference type="eggNOG" id="ENOG502QXGB">
    <property type="taxonomic scope" value="Eukaryota"/>
</dbReference>
<dbReference type="Proteomes" id="UP000006319">
    <property type="component" value="Chromosome 3"/>
</dbReference>
<proteinExistence type="predicted"/>
<feature type="non-terminal residue" evidence="3">
    <location>
        <position position="1"/>
    </location>
</feature>
<keyword evidence="4" id="KW-1185">Reference proteome</keyword>
<dbReference type="VEuPathDB" id="PlasmoDB:PCYB_032600"/>
<organism evidence="3 4">
    <name type="scientific">Plasmodium cynomolgi (strain B)</name>
    <dbReference type="NCBI Taxonomy" id="1120755"/>
    <lineage>
        <taxon>Eukaryota</taxon>
        <taxon>Sar</taxon>
        <taxon>Alveolata</taxon>
        <taxon>Apicomplexa</taxon>
        <taxon>Aconoidasida</taxon>
        <taxon>Haemosporida</taxon>
        <taxon>Plasmodiidae</taxon>
        <taxon>Plasmodium</taxon>
        <taxon>Plasmodium (Plasmodium)</taxon>
    </lineage>
</organism>
<evidence type="ECO:0000256" key="1">
    <source>
        <dbReference type="SAM" id="Coils"/>
    </source>
</evidence>
<name>K6UQ06_PLACD</name>
<feature type="coiled-coil region" evidence="1">
    <location>
        <begin position="543"/>
        <end position="570"/>
    </location>
</feature>
<feature type="region of interest" description="Disordered" evidence="2">
    <location>
        <begin position="151"/>
        <end position="178"/>
    </location>
</feature>
<accession>K6UQ06</accession>
<dbReference type="KEGG" id="pcy:PCYB_032600"/>
<keyword evidence="1" id="KW-0175">Coiled coil</keyword>
<feature type="region of interest" description="Disordered" evidence="2">
    <location>
        <begin position="317"/>
        <end position="429"/>
    </location>
</feature>
<feature type="region of interest" description="Disordered" evidence="2">
    <location>
        <begin position="38"/>
        <end position="83"/>
    </location>
</feature>
<feature type="compositionally biased region" description="Acidic residues" evidence="2">
    <location>
        <begin position="343"/>
        <end position="366"/>
    </location>
</feature>
<feature type="compositionally biased region" description="Gly residues" evidence="2">
    <location>
        <begin position="382"/>
        <end position="393"/>
    </location>
</feature>
<gene>
    <name evidence="3" type="ORF">PCYB_032600</name>
</gene>
<dbReference type="RefSeq" id="XP_004220980.1">
    <property type="nucleotide sequence ID" value="XM_004220932.1"/>
</dbReference>
<dbReference type="GeneID" id="14691374"/>
<feature type="compositionally biased region" description="Basic and acidic residues" evidence="2">
    <location>
        <begin position="572"/>
        <end position="581"/>
    </location>
</feature>
<protein>
    <recommendedName>
        <fullName evidence="5">Rhoptry-associated leucine zipper-like protein 1</fullName>
    </recommendedName>
</protein>
<feature type="region of interest" description="Disordered" evidence="2">
    <location>
        <begin position="572"/>
        <end position="603"/>
    </location>
</feature>
<feature type="compositionally biased region" description="Gly residues" evidence="2">
    <location>
        <begin position="327"/>
        <end position="342"/>
    </location>
</feature>
<feature type="compositionally biased region" description="Polar residues" evidence="2">
    <location>
        <begin position="585"/>
        <end position="603"/>
    </location>
</feature>
<sequence length="694" mass="75367">VLLGPANCAYHLKRGGANMEGGGKLAAGKNVVCPMASTKKGKSEQKGNMIGSNMLEEDADDTESGDDVDGGDDMADDTSDGLKGEEAAMEGVTMEGVTMEGVTMEGVTMEEATMEEAAMAEAAAEEAAVEEGADMDAVDREAAELEERQYNEMKQRKWKTSHGTAQGKGGACPKKKAVTMKGGCSKAGKAAKGRKKTNAVKAHSNGNFNMVNALKAIESHDNSSEGTKKSKRERGTNEENESLYEEKKQKIMMIHLLKSIKEHLDRQKKNFNSFLSFLSESYESYERFYVFKSASGVRSGVGEEMAITSQSFLSLQEESAPRCGEQKGQGGLLKSGGKSGGGMDEEGDEGMEEVVQEDAPEDEDGEGTSWGESPKKGEAPQNGGGSQKGGGSQNGEAPQIGEAPPNGENPADNGTTIDDQDKDSKKPSEKIQKIKDFLYDMLQSKELSKKQKEYLKVILQILTLEDDLLQKEKLQVEVNKKIIDVLLGKSNELRNIAVHLSKGEGAGETEGNQRVDLAQNIVSNLLNFSVELKNTGNIVYNNIQGQGELLQSIEKNINKAEDELKNVRVHTEYKGKKKEEPPVDPSNNDVVENNKEGPTSSKEINGSEFLQYCDAAEAEADSDATCPFKPVSSSKKGSAAMNHSTTGATQKKVTTKATHKKFILDETMKNHFFNNFVKDSVTLKKLYRLLYDMF</sequence>
<evidence type="ECO:0008006" key="5">
    <source>
        <dbReference type="Google" id="ProtNLM"/>
    </source>
</evidence>
<reference evidence="3 4" key="1">
    <citation type="journal article" date="2012" name="Nat. Genet.">
        <title>Plasmodium cynomolgi genome sequences provide insight into Plasmodium vivax and the monkey malaria clade.</title>
        <authorList>
            <person name="Tachibana S."/>
            <person name="Sullivan S.A."/>
            <person name="Kawai S."/>
            <person name="Nakamura S."/>
            <person name="Kim H.R."/>
            <person name="Goto N."/>
            <person name="Arisue N."/>
            <person name="Palacpac N.M.Q."/>
            <person name="Honma H."/>
            <person name="Yagi M."/>
            <person name="Tougan T."/>
            <person name="Katakai Y."/>
            <person name="Kaneko O."/>
            <person name="Mita T."/>
            <person name="Kita K."/>
            <person name="Yasutomi Y."/>
            <person name="Sutton P.L."/>
            <person name="Shakhbatyan R."/>
            <person name="Horii T."/>
            <person name="Yasunaga T."/>
            <person name="Barnwell J.W."/>
            <person name="Escalante A.A."/>
            <person name="Carlton J.M."/>
            <person name="Tanabe K."/>
        </authorList>
    </citation>
    <scope>NUCLEOTIDE SEQUENCE [LARGE SCALE GENOMIC DNA]</scope>
    <source>
        <strain evidence="3 4">B</strain>
    </source>
</reference>
<dbReference type="OMA" id="GNQRVDL"/>
<evidence type="ECO:0000313" key="3">
    <source>
        <dbReference type="EMBL" id="GAB64849.1"/>
    </source>
</evidence>
<feature type="region of interest" description="Disordered" evidence="2">
    <location>
        <begin position="624"/>
        <end position="652"/>
    </location>
</feature>
<dbReference type="OrthoDB" id="373006at2759"/>
<feature type="compositionally biased region" description="Polar residues" evidence="2">
    <location>
        <begin position="631"/>
        <end position="652"/>
    </location>
</feature>
<evidence type="ECO:0000313" key="4">
    <source>
        <dbReference type="Proteomes" id="UP000006319"/>
    </source>
</evidence>
<dbReference type="EMBL" id="DF157095">
    <property type="protein sequence ID" value="GAB64849.1"/>
    <property type="molecule type" value="Genomic_DNA"/>
</dbReference>
<feature type="compositionally biased region" description="Acidic residues" evidence="2">
    <location>
        <begin position="55"/>
        <end position="79"/>
    </location>
</feature>
<dbReference type="AlphaFoldDB" id="K6UQ06"/>
<feature type="compositionally biased region" description="Basic and acidic residues" evidence="2">
    <location>
        <begin position="218"/>
        <end position="237"/>
    </location>
</feature>
<feature type="region of interest" description="Disordered" evidence="2">
    <location>
        <begin position="218"/>
        <end position="243"/>
    </location>
</feature>